<organism evidence="7">
    <name type="scientific">marine sediment metagenome</name>
    <dbReference type="NCBI Taxonomy" id="412755"/>
    <lineage>
        <taxon>unclassified sequences</taxon>
        <taxon>metagenomes</taxon>
        <taxon>ecological metagenomes</taxon>
    </lineage>
</organism>
<dbReference type="InterPro" id="IPR006158">
    <property type="entry name" value="Cobalamin-bd"/>
</dbReference>
<name>X1GRI0_9ZZZZ</name>
<evidence type="ECO:0000256" key="5">
    <source>
        <dbReference type="ARBA" id="ARBA00023285"/>
    </source>
</evidence>
<evidence type="ECO:0000256" key="1">
    <source>
        <dbReference type="ARBA" id="ARBA00001922"/>
    </source>
</evidence>
<evidence type="ECO:0000313" key="7">
    <source>
        <dbReference type="EMBL" id="GAH59807.1"/>
    </source>
</evidence>
<dbReference type="PANTHER" id="PTHR48101">
    <property type="entry name" value="METHYLMALONYL-COA MUTASE, MITOCHONDRIAL-RELATED"/>
    <property type="match status" value="1"/>
</dbReference>
<keyword evidence="5" id="KW-0170">Cobalt</keyword>
<feature type="domain" description="B12-binding" evidence="6">
    <location>
        <begin position="5"/>
        <end position="108"/>
    </location>
</feature>
<dbReference type="EMBL" id="BARU01021372">
    <property type="protein sequence ID" value="GAH59807.1"/>
    <property type="molecule type" value="Genomic_DNA"/>
</dbReference>
<dbReference type="NCBIfam" id="TIGR00640">
    <property type="entry name" value="acid_CoA_mut_C"/>
    <property type="match status" value="1"/>
</dbReference>
<gene>
    <name evidence="7" type="ORF">S03H2_34986</name>
</gene>
<evidence type="ECO:0000256" key="4">
    <source>
        <dbReference type="ARBA" id="ARBA00023235"/>
    </source>
</evidence>
<dbReference type="PANTHER" id="PTHR48101:SF1">
    <property type="entry name" value="METHYLMALONYL-COA MUTASE, LARGE SUBUNIT"/>
    <property type="match status" value="1"/>
</dbReference>
<accession>X1GRI0</accession>
<dbReference type="InterPro" id="IPR036724">
    <property type="entry name" value="Cobalamin-bd_sf"/>
</dbReference>
<dbReference type="GO" id="GO:0031419">
    <property type="term" value="F:cobalamin binding"/>
    <property type="evidence" value="ECO:0007669"/>
    <property type="project" value="UniProtKB-KW"/>
</dbReference>
<dbReference type="GO" id="GO:0046872">
    <property type="term" value="F:metal ion binding"/>
    <property type="evidence" value="ECO:0007669"/>
    <property type="project" value="UniProtKB-KW"/>
</dbReference>
<feature type="non-terminal residue" evidence="7">
    <location>
        <position position="108"/>
    </location>
</feature>
<dbReference type="SUPFAM" id="SSF52242">
    <property type="entry name" value="Cobalamin (vitamin B12)-binding domain"/>
    <property type="match status" value="1"/>
</dbReference>
<protein>
    <recommendedName>
        <fullName evidence="6">B12-binding domain-containing protein</fullName>
    </recommendedName>
</protein>
<dbReference type="PROSITE" id="PS51332">
    <property type="entry name" value="B12_BINDING"/>
    <property type="match status" value="1"/>
</dbReference>
<dbReference type="Pfam" id="PF02310">
    <property type="entry name" value="B12-binding"/>
    <property type="match status" value="1"/>
</dbReference>
<keyword evidence="4" id="KW-0413">Isomerase</keyword>
<evidence type="ECO:0000259" key="6">
    <source>
        <dbReference type="PROSITE" id="PS51332"/>
    </source>
</evidence>
<proteinExistence type="predicted"/>
<evidence type="ECO:0000256" key="3">
    <source>
        <dbReference type="ARBA" id="ARBA00022723"/>
    </source>
</evidence>
<dbReference type="GO" id="GO:0016853">
    <property type="term" value="F:isomerase activity"/>
    <property type="evidence" value="ECO:0007669"/>
    <property type="project" value="UniProtKB-KW"/>
</dbReference>
<sequence>MSEKKIRVLMSKPGIDGHWRGGIVVSRAIRDAGMELIFGGFQNVEQIVESAIQEDVDVIGLSIHSGAHFAYTQQVIDLLKERGVFDNVMILVGGIVPAQDFSKLKEMG</sequence>
<evidence type="ECO:0000256" key="2">
    <source>
        <dbReference type="ARBA" id="ARBA00022628"/>
    </source>
</evidence>
<reference evidence="7" key="1">
    <citation type="journal article" date="2014" name="Front. Microbiol.">
        <title>High frequency of phylogenetically diverse reductive dehalogenase-homologous genes in deep subseafloor sedimentary metagenomes.</title>
        <authorList>
            <person name="Kawai M."/>
            <person name="Futagami T."/>
            <person name="Toyoda A."/>
            <person name="Takaki Y."/>
            <person name="Nishi S."/>
            <person name="Hori S."/>
            <person name="Arai W."/>
            <person name="Tsubouchi T."/>
            <person name="Morono Y."/>
            <person name="Uchiyama I."/>
            <person name="Ito T."/>
            <person name="Fujiyama A."/>
            <person name="Inagaki F."/>
            <person name="Takami H."/>
        </authorList>
    </citation>
    <scope>NUCLEOTIDE SEQUENCE</scope>
    <source>
        <strain evidence="7">Expedition CK06-06</strain>
    </source>
</reference>
<dbReference type="AlphaFoldDB" id="X1GRI0"/>
<comment type="caution">
    <text evidence="7">The sequence shown here is derived from an EMBL/GenBank/DDBJ whole genome shotgun (WGS) entry which is preliminary data.</text>
</comment>
<dbReference type="Gene3D" id="3.40.50.280">
    <property type="entry name" value="Cobalamin-binding domain"/>
    <property type="match status" value="1"/>
</dbReference>
<keyword evidence="2" id="KW-0846">Cobalamin</keyword>
<dbReference type="InterPro" id="IPR006159">
    <property type="entry name" value="Acid_CoA_mut_C"/>
</dbReference>
<keyword evidence="3" id="KW-0479">Metal-binding</keyword>
<comment type="cofactor">
    <cofactor evidence="1">
        <name>adenosylcob(III)alamin</name>
        <dbReference type="ChEBI" id="CHEBI:18408"/>
    </cofactor>
</comment>